<dbReference type="PATRIC" id="fig|243231.5.peg.848"/>
<keyword evidence="3" id="KW-1185">Reference proteome</keyword>
<dbReference type="RefSeq" id="WP_010941516.1">
    <property type="nucleotide sequence ID" value="NC_002939.5"/>
</dbReference>
<reference evidence="2 3" key="2">
    <citation type="journal article" date="2012" name="BMC Genomics">
        <title>Comparative genomic analysis of Geobacter sulfurreducens KN400, a strain with enhanced capacity for extracellular electron transfer and electricity production.</title>
        <authorList>
            <person name="Butler J.E."/>
            <person name="Young N.D."/>
            <person name="Aklujkar M."/>
            <person name="Lovley D.R."/>
        </authorList>
    </citation>
    <scope>NUCLEOTIDE SEQUENCE [LARGE SCALE GENOMIC DNA]</scope>
    <source>
        <strain evidence="3">ATCC 51573 / DSM 12127 / PCA</strain>
    </source>
</reference>
<evidence type="ECO:0000256" key="1">
    <source>
        <dbReference type="SAM" id="SignalP"/>
    </source>
</evidence>
<protein>
    <submittedName>
        <fullName evidence="2">Lipoprotein, putative</fullName>
    </submittedName>
</protein>
<accession>Q74EV7</accession>
<dbReference type="InterPro" id="IPR047676">
    <property type="entry name" value="FxLYD_dom"/>
</dbReference>
<gene>
    <name evidence="2" type="ordered locus">GSU0852</name>
</gene>
<dbReference type="EMBL" id="AE017180">
    <property type="protein sequence ID" value="AAR34182.1"/>
    <property type="molecule type" value="Genomic_DNA"/>
</dbReference>
<dbReference type="NCBIfam" id="NF038353">
    <property type="entry name" value="FxLYD_dom"/>
    <property type="match status" value="1"/>
</dbReference>
<evidence type="ECO:0000313" key="2">
    <source>
        <dbReference type="EMBL" id="AAR34182.1"/>
    </source>
</evidence>
<dbReference type="InParanoid" id="Q74EV7"/>
<reference evidence="2 3" key="1">
    <citation type="journal article" date="2003" name="Science">
        <title>Genome of Geobacter sulfurreducens: metal reduction in subsurface environments.</title>
        <authorList>
            <person name="Methe B.A."/>
            <person name="Nelson K.E."/>
            <person name="Eisen J.A."/>
            <person name="Paulsen I.T."/>
            <person name="Nelson W."/>
            <person name="Heidelberg J.F."/>
            <person name="Wu D."/>
            <person name="Wu M."/>
            <person name="Ward N."/>
            <person name="Beanan M.J."/>
            <person name="Dodson R.J."/>
            <person name="Madupu R."/>
            <person name="Brinkac L.M."/>
            <person name="Daugherty S.C."/>
            <person name="DeBoy R.T."/>
            <person name="Durkin A.S."/>
            <person name="Gwinn M."/>
            <person name="Kolonay J.F."/>
            <person name="Sullivan S.A."/>
            <person name="Haft D.H."/>
            <person name="Selengut J."/>
            <person name="Davidsen T.M."/>
            <person name="Zafar N."/>
            <person name="White O."/>
            <person name="Tran B."/>
            <person name="Romero C."/>
            <person name="Forberger H.A."/>
            <person name="Weidman J."/>
            <person name="Khouri H."/>
            <person name="Feldblyum T.V."/>
            <person name="Utterback T.R."/>
            <person name="Van Aken S.E."/>
            <person name="Lovley D.R."/>
            <person name="Fraser C.M."/>
        </authorList>
    </citation>
    <scope>NUCLEOTIDE SEQUENCE [LARGE SCALE GENOMIC DNA]</scope>
    <source>
        <strain evidence="3">ATCC 51573 / DSM 12127 / PCA</strain>
    </source>
</reference>
<dbReference type="OrthoDB" id="5396443at2"/>
<dbReference type="KEGG" id="gsu:GSU0852"/>
<dbReference type="PROSITE" id="PS51257">
    <property type="entry name" value="PROKAR_LIPOPROTEIN"/>
    <property type="match status" value="1"/>
</dbReference>
<keyword evidence="1" id="KW-0732">Signal</keyword>
<dbReference type="eggNOG" id="ENOG502ZW4W">
    <property type="taxonomic scope" value="Bacteria"/>
</dbReference>
<dbReference type="HOGENOM" id="CLU_145322_0_0_7"/>
<dbReference type="AlphaFoldDB" id="Q74EV7"/>
<proteinExistence type="predicted"/>
<feature type="signal peptide" evidence="1">
    <location>
        <begin position="1"/>
        <end position="21"/>
    </location>
</feature>
<organism evidence="2 3">
    <name type="scientific">Geobacter sulfurreducens (strain ATCC 51573 / DSM 12127 / PCA)</name>
    <dbReference type="NCBI Taxonomy" id="243231"/>
    <lineage>
        <taxon>Bacteria</taxon>
        <taxon>Pseudomonadati</taxon>
        <taxon>Thermodesulfobacteriota</taxon>
        <taxon>Desulfuromonadia</taxon>
        <taxon>Geobacterales</taxon>
        <taxon>Geobacteraceae</taxon>
        <taxon>Geobacter</taxon>
    </lineage>
</organism>
<sequence>MHAKHLLLALMLFLTAGCAQTAVSLRPAETYPNSYEFFDFAFSWKTTIGPDGATIDGVAENRTYYYIRDLELTATLLDEGGTPIGTGSFLFFPNQLAIGERADFSIPVRAVMTAKPKTIRFFYRYYLSEERMSGISRFHTFYGSP</sequence>
<name>Q74EV7_GEOSL</name>
<keyword evidence="2" id="KW-0449">Lipoprotein</keyword>
<dbReference type="STRING" id="243231.GSU0852"/>
<dbReference type="EnsemblBacteria" id="AAR34182">
    <property type="protein sequence ID" value="AAR34182"/>
    <property type="gene ID" value="GSU0852"/>
</dbReference>
<feature type="chain" id="PRO_5004285382" evidence="1">
    <location>
        <begin position="22"/>
        <end position="145"/>
    </location>
</feature>
<evidence type="ECO:0000313" key="3">
    <source>
        <dbReference type="Proteomes" id="UP000000577"/>
    </source>
</evidence>
<dbReference type="Proteomes" id="UP000000577">
    <property type="component" value="Chromosome"/>
</dbReference>